<keyword evidence="3" id="KW-1185">Reference proteome</keyword>
<dbReference type="OrthoDB" id="2284405at2759"/>
<dbReference type="AlphaFoldDB" id="A0A7R9Q291"/>
<feature type="compositionally biased region" description="Basic and acidic residues" evidence="1">
    <location>
        <begin position="232"/>
        <end position="243"/>
    </location>
</feature>
<name>A0A7R9Q291_9ACAR</name>
<dbReference type="EMBL" id="CAJPIZ010007166">
    <property type="protein sequence ID" value="CAG2110097.1"/>
    <property type="molecule type" value="Genomic_DNA"/>
</dbReference>
<evidence type="ECO:0000313" key="3">
    <source>
        <dbReference type="Proteomes" id="UP000759131"/>
    </source>
</evidence>
<feature type="region of interest" description="Disordered" evidence="1">
    <location>
        <begin position="212"/>
        <end position="243"/>
    </location>
</feature>
<dbReference type="EMBL" id="OC861741">
    <property type="protein sequence ID" value="CAD7629667.1"/>
    <property type="molecule type" value="Genomic_DNA"/>
</dbReference>
<organism evidence="2">
    <name type="scientific">Medioppia subpectinata</name>
    <dbReference type="NCBI Taxonomy" id="1979941"/>
    <lineage>
        <taxon>Eukaryota</taxon>
        <taxon>Metazoa</taxon>
        <taxon>Ecdysozoa</taxon>
        <taxon>Arthropoda</taxon>
        <taxon>Chelicerata</taxon>
        <taxon>Arachnida</taxon>
        <taxon>Acari</taxon>
        <taxon>Acariformes</taxon>
        <taxon>Sarcoptiformes</taxon>
        <taxon>Oribatida</taxon>
        <taxon>Brachypylina</taxon>
        <taxon>Oppioidea</taxon>
        <taxon>Oppiidae</taxon>
        <taxon>Medioppia</taxon>
    </lineage>
</organism>
<evidence type="ECO:0000256" key="1">
    <source>
        <dbReference type="SAM" id="MobiDB-lite"/>
    </source>
</evidence>
<feature type="region of interest" description="Disordered" evidence="1">
    <location>
        <begin position="1"/>
        <end position="40"/>
    </location>
</feature>
<proteinExistence type="predicted"/>
<sequence>MRCTSDESCEPSGHCLSSGESSDNGADDSPELLTGVMNSGPMVTSGATTYAQLENALPLNYLNEVNLINNKITNRQLISQLTNSNALSNTSQSTVPSISSLVTTSSALQLMPNTATISSSAKLGTIGTNAKTNQTIHMSHASAQQLLSAGNILLCANGNQITIPTAQSSSNAPTLMYNPTQGLVYATAGVATSAANHSTGTEILINNNTFSHLQQSQQQQQSKTSNQTSGAKRGDGAKKQRMK</sequence>
<reference evidence="2" key="1">
    <citation type="submission" date="2020-11" db="EMBL/GenBank/DDBJ databases">
        <authorList>
            <person name="Tran Van P."/>
        </authorList>
    </citation>
    <scope>NUCLEOTIDE SEQUENCE</scope>
</reference>
<gene>
    <name evidence="2" type="ORF">OSB1V03_LOCUS10082</name>
</gene>
<evidence type="ECO:0000313" key="2">
    <source>
        <dbReference type="EMBL" id="CAD7629667.1"/>
    </source>
</evidence>
<feature type="compositionally biased region" description="Low complexity" evidence="1">
    <location>
        <begin position="214"/>
        <end position="229"/>
    </location>
</feature>
<accession>A0A7R9Q291</accession>
<protein>
    <submittedName>
        <fullName evidence="2">Uncharacterized protein</fullName>
    </submittedName>
</protein>
<dbReference type="Proteomes" id="UP000759131">
    <property type="component" value="Unassembled WGS sequence"/>
</dbReference>